<evidence type="ECO:0000256" key="2">
    <source>
        <dbReference type="ARBA" id="ARBA00022448"/>
    </source>
</evidence>
<feature type="region of interest" description="Disordered" evidence="5">
    <location>
        <begin position="1"/>
        <end position="22"/>
    </location>
</feature>
<keyword evidence="8" id="KW-1185">Reference proteome</keyword>
<dbReference type="GO" id="GO:0015833">
    <property type="term" value="P:peptide transport"/>
    <property type="evidence" value="ECO:0007669"/>
    <property type="project" value="InterPro"/>
</dbReference>
<dbReference type="Pfam" id="PF08352">
    <property type="entry name" value="oligo_HPY"/>
    <property type="match status" value="1"/>
</dbReference>
<sequence length="362" mass="39352">MSEIEMTDTVVHEDPEPGKDRPAPLITLRGVSQTFKSKKGSLKAVDDVDLSVGPGEVLCLVGESGCGKTTTARMAAGLARPSGGTVEYEGRDIWSMSKQEFAAYRKSVQYVHQDPYASLNPIRDIHRTLVTPLRKHGMAKGRKDGWDQSAKLLEQVDLTPAESYLPKFPHQLSGGQRQRVAVARALSLNPKLIIADESTSMLDVSIRIGMLNMLGKLRDDLGVGFLFITHDLAIAKYFGWHGRIAVMYLGRVVEFGPTPQVINDPQHPYTKALLDAVPEPDPDLTRTKKAGGGLRSSEIPSLADLPTGCSFHPRCPLHEADTCDVLRPELEAVSADRKVSCHVVGRASPLHVPAPRTGGNGE</sequence>
<evidence type="ECO:0000256" key="5">
    <source>
        <dbReference type="SAM" id="MobiDB-lite"/>
    </source>
</evidence>
<dbReference type="FunFam" id="3.40.50.300:FF:000016">
    <property type="entry name" value="Oligopeptide ABC transporter ATP-binding component"/>
    <property type="match status" value="1"/>
</dbReference>
<comment type="caution">
    <text evidence="7">The sequence shown here is derived from an EMBL/GenBank/DDBJ whole genome shotgun (WGS) entry which is preliminary data.</text>
</comment>
<dbReference type="Pfam" id="PF00005">
    <property type="entry name" value="ABC_tran"/>
    <property type="match status" value="1"/>
</dbReference>
<accession>A0A841FN93</accession>
<keyword evidence="2" id="KW-0813">Transport</keyword>
<feature type="domain" description="ABC transporter" evidence="6">
    <location>
        <begin position="26"/>
        <end position="274"/>
    </location>
</feature>
<feature type="compositionally biased region" description="Basic and acidic residues" evidence="5">
    <location>
        <begin position="10"/>
        <end position="22"/>
    </location>
</feature>
<evidence type="ECO:0000313" key="7">
    <source>
        <dbReference type="EMBL" id="MBB6037314.1"/>
    </source>
</evidence>
<name>A0A841FN93_9ACTN</name>
<dbReference type="GO" id="GO:0005524">
    <property type="term" value="F:ATP binding"/>
    <property type="evidence" value="ECO:0007669"/>
    <property type="project" value="UniProtKB-KW"/>
</dbReference>
<evidence type="ECO:0000256" key="3">
    <source>
        <dbReference type="ARBA" id="ARBA00022741"/>
    </source>
</evidence>
<dbReference type="PROSITE" id="PS00211">
    <property type="entry name" value="ABC_TRANSPORTER_1"/>
    <property type="match status" value="1"/>
</dbReference>
<organism evidence="7 8">
    <name type="scientific">Phytomonospora endophytica</name>
    <dbReference type="NCBI Taxonomy" id="714109"/>
    <lineage>
        <taxon>Bacteria</taxon>
        <taxon>Bacillati</taxon>
        <taxon>Actinomycetota</taxon>
        <taxon>Actinomycetes</taxon>
        <taxon>Micromonosporales</taxon>
        <taxon>Micromonosporaceae</taxon>
        <taxon>Phytomonospora</taxon>
    </lineage>
</organism>
<keyword evidence="3" id="KW-0547">Nucleotide-binding</keyword>
<dbReference type="InterPro" id="IPR003439">
    <property type="entry name" value="ABC_transporter-like_ATP-bd"/>
</dbReference>
<dbReference type="InterPro" id="IPR017871">
    <property type="entry name" value="ABC_transporter-like_CS"/>
</dbReference>
<dbReference type="SUPFAM" id="SSF52540">
    <property type="entry name" value="P-loop containing nucleoside triphosphate hydrolases"/>
    <property type="match status" value="1"/>
</dbReference>
<dbReference type="InterPro" id="IPR003593">
    <property type="entry name" value="AAA+_ATPase"/>
</dbReference>
<proteinExistence type="inferred from homology"/>
<gene>
    <name evidence="7" type="ORF">HNR73_005190</name>
</gene>
<protein>
    <submittedName>
        <fullName evidence="7">Peptide/nickel transport system ATP-binding protein</fullName>
    </submittedName>
</protein>
<dbReference type="GO" id="GO:0016887">
    <property type="term" value="F:ATP hydrolysis activity"/>
    <property type="evidence" value="ECO:0007669"/>
    <property type="project" value="InterPro"/>
</dbReference>
<keyword evidence="4 7" id="KW-0067">ATP-binding</keyword>
<evidence type="ECO:0000313" key="8">
    <source>
        <dbReference type="Proteomes" id="UP000548476"/>
    </source>
</evidence>
<dbReference type="SMART" id="SM00382">
    <property type="entry name" value="AAA"/>
    <property type="match status" value="1"/>
</dbReference>
<dbReference type="EMBL" id="JACHGT010000012">
    <property type="protein sequence ID" value="MBB6037314.1"/>
    <property type="molecule type" value="Genomic_DNA"/>
</dbReference>
<dbReference type="InterPro" id="IPR027417">
    <property type="entry name" value="P-loop_NTPase"/>
</dbReference>
<evidence type="ECO:0000256" key="1">
    <source>
        <dbReference type="ARBA" id="ARBA00005417"/>
    </source>
</evidence>
<dbReference type="GO" id="GO:0055085">
    <property type="term" value="P:transmembrane transport"/>
    <property type="evidence" value="ECO:0007669"/>
    <property type="project" value="UniProtKB-ARBA"/>
</dbReference>
<dbReference type="AlphaFoldDB" id="A0A841FN93"/>
<dbReference type="NCBIfam" id="TIGR01727">
    <property type="entry name" value="oligo_HPY"/>
    <property type="match status" value="1"/>
</dbReference>
<dbReference type="CDD" id="cd03257">
    <property type="entry name" value="ABC_NikE_OppD_transporters"/>
    <property type="match status" value="1"/>
</dbReference>
<dbReference type="InterPro" id="IPR013563">
    <property type="entry name" value="Oligopep_ABC_C"/>
</dbReference>
<dbReference type="Gene3D" id="3.40.50.300">
    <property type="entry name" value="P-loop containing nucleotide triphosphate hydrolases"/>
    <property type="match status" value="1"/>
</dbReference>
<dbReference type="RefSeq" id="WP_203686793.1">
    <property type="nucleotide sequence ID" value="NZ_BONT01000081.1"/>
</dbReference>
<comment type="similarity">
    <text evidence="1">Belongs to the ABC transporter superfamily.</text>
</comment>
<dbReference type="PANTHER" id="PTHR43776">
    <property type="entry name" value="TRANSPORT ATP-BINDING PROTEIN"/>
    <property type="match status" value="1"/>
</dbReference>
<dbReference type="PROSITE" id="PS50893">
    <property type="entry name" value="ABC_TRANSPORTER_2"/>
    <property type="match status" value="1"/>
</dbReference>
<reference evidence="7 8" key="1">
    <citation type="submission" date="2020-08" db="EMBL/GenBank/DDBJ databases">
        <title>Genomic Encyclopedia of Type Strains, Phase IV (KMG-IV): sequencing the most valuable type-strain genomes for metagenomic binning, comparative biology and taxonomic classification.</title>
        <authorList>
            <person name="Goeker M."/>
        </authorList>
    </citation>
    <scope>NUCLEOTIDE SEQUENCE [LARGE SCALE GENOMIC DNA]</scope>
    <source>
        <strain evidence="7 8">YIM 65646</strain>
    </source>
</reference>
<dbReference type="InterPro" id="IPR050319">
    <property type="entry name" value="ABC_transp_ATP-bind"/>
</dbReference>
<evidence type="ECO:0000259" key="6">
    <source>
        <dbReference type="PROSITE" id="PS50893"/>
    </source>
</evidence>
<dbReference type="Proteomes" id="UP000548476">
    <property type="component" value="Unassembled WGS sequence"/>
</dbReference>
<evidence type="ECO:0000256" key="4">
    <source>
        <dbReference type="ARBA" id="ARBA00022840"/>
    </source>
</evidence>